<dbReference type="InterPro" id="IPR048366">
    <property type="entry name" value="TNP-like_GBD"/>
</dbReference>
<accession>T1ILE0</accession>
<evidence type="ECO:0000313" key="2">
    <source>
        <dbReference type="EnsemblMetazoa" id="SMAR001764-PA"/>
    </source>
</evidence>
<dbReference type="Pfam" id="PF21788">
    <property type="entry name" value="TNP-like_GBD"/>
    <property type="match status" value="1"/>
</dbReference>
<dbReference type="HOGENOM" id="CLU_809674_0_0_1"/>
<evidence type="ECO:0000259" key="1">
    <source>
        <dbReference type="Pfam" id="PF21788"/>
    </source>
</evidence>
<feature type="domain" description="Transposable element P transposase-like GTP-binding insertion" evidence="1">
    <location>
        <begin position="1"/>
        <end position="47"/>
    </location>
</feature>
<dbReference type="EMBL" id="JH430796">
    <property type="status" value="NOT_ANNOTATED_CDS"/>
    <property type="molecule type" value="Genomic_DNA"/>
</dbReference>
<organism evidence="2 3">
    <name type="scientific">Strigamia maritima</name>
    <name type="common">European centipede</name>
    <name type="synonym">Geophilus maritimus</name>
    <dbReference type="NCBI Taxonomy" id="126957"/>
    <lineage>
        <taxon>Eukaryota</taxon>
        <taxon>Metazoa</taxon>
        <taxon>Ecdysozoa</taxon>
        <taxon>Arthropoda</taxon>
        <taxon>Myriapoda</taxon>
        <taxon>Chilopoda</taxon>
        <taxon>Pleurostigmophora</taxon>
        <taxon>Geophilomorpha</taxon>
        <taxon>Linotaeniidae</taxon>
        <taxon>Strigamia</taxon>
    </lineage>
</organism>
<keyword evidence="3" id="KW-1185">Reference proteome</keyword>
<dbReference type="Proteomes" id="UP000014500">
    <property type="component" value="Unassembled WGS sequence"/>
</dbReference>
<name>T1ILE0_STRMM</name>
<dbReference type="AlphaFoldDB" id="T1ILE0"/>
<dbReference type="PhylomeDB" id="T1ILE0"/>
<proteinExistence type="predicted"/>
<sequence>MSAKLSLQLFSRSTADGIQFYREQKFKRMEGSEATEKFTRTLNNLLKEFYTSLFHGNNDIASPQTMETLKITLKSRHFGLIRGISPNDHPTIISFLQLHQLQAIYIPVKGILSSAANSEDQVDQFLTAYVKDLRMLARGSWTENANKQTEVLNSIKSKIVHANASDEEDNGDVDEIIDKELDVLHDFNYNLAQKNNCITYYLTGFILTKAKKFTQCNDCILSLSTTNQFAKFSALTKLKDFGSFLNYPSENFYNLFLQIEKLLEPKLKKEDLSPDLFFEILNDINEIKITSDMGCSEEHAEELVPKFVQYYIQTRMFFKTREMRRKSGSRVSSKANRKLSKLR</sequence>
<protein>
    <recommendedName>
        <fullName evidence="1">Transposable element P transposase-like GTP-binding insertion domain-containing protein</fullName>
    </recommendedName>
</protein>
<reference evidence="2" key="2">
    <citation type="submission" date="2015-02" db="UniProtKB">
        <authorList>
            <consortium name="EnsemblMetazoa"/>
        </authorList>
    </citation>
    <scope>IDENTIFICATION</scope>
</reference>
<dbReference type="EnsemblMetazoa" id="SMAR001764-RA">
    <property type="protein sequence ID" value="SMAR001764-PA"/>
    <property type="gene ID" value="SMAR001764"/>
</dbReference>
<reference evidence="3" key="1">
    <citation type="submission" date="2011-05" db="EMBL/GenBank/DDBJ databases">
        <authorList>
            <person name="Richards S.R."/>
            <person name="Qu J."/>
            <person name="Jiang H."/>
            <person name="Jhangiani S.N."/>
            <person name="Agravi P."/>
            <person name="Goodspeed R."/>
            <person name="Gross S."/>
            <person name="Mandapat C."/>
            <person name="Jackson L."/>
            <person name="Mathew T."/>
            <person name="Pu L."/>
            <person name="Thornton R."/>
            <person name="Saada N."/>
            <person name="Wilczek-Boney K.B."/>
            <person name="Lee S."/>
            <person name="Kovar C."/>
            <person name="Wu Y."/>
            <person name="Scherer S.E."/>
            <person name="Worley K.C."/>
            <person name="Muzny D.M."/>
            <person name="Gibbs R."/>
        </authorList>
    </citation>
    <scope>NUCLEOTIDE SEQUENCE</scope>
    <source>
        <strain evidence="3">Brora</strain>
    </source>
</reference>
<dbReference type="OMA" id="TWFSYNE"/>
<evidence type="ECO:0000313" key="3">
    <source>
        <dbReference type="Proteomes" id="UP000014500"/>
    </source>
</evidence>